<protein>
    <submittedName>
        <fullName evidence="1">Uncharacterized protein</fullName>
    </submittedName>
</protein>
<dbReference type="EMBL" id="UINC01178570">
    <property type="protein sequence ID" value="SVD86797.1"/>
    <property type="molecule type" value="Genomic_DNA"/>
</dbReference>
<feature type="non-terminal residue" evidence="1">
    <location>
        <position position="1"/>
    </location>
</feature>
<organism evidence="1">
    <name type="scientific">marine metagenome</name>
    <dbReference type="NCBI Taxonomy" id="408172"/>
    <lineage>
        <taxon>unclassified sequences</taxon>
        <taxon>metagenomes</taxon>
        <taxon>ecological metagenomes</taxon>
    </lineage>
</organism>
<proteinExistence type="predicted"/>
<evidence type="ECO:0000313" key="1">
    <source>
        <dbReference type="EMBL" id="SVD86797.1"/>
    </source>
</evidence>
<sequence>DRLLILGGYMPTMFQAWNGYDPDVDFAATVSDEHRALLTGESKFHWPRKRRDLGAPAQVI</sequence>
<gene>
    <name evidence="1" type="ORF">METZ01_LOCUS439651</name>
</gene>
<accession>A0A382YU45</accession>
<name>A0A382YU45_9ZZZZ</name>
<dbReference type="AlphaFoldDB" id="A0A382YU45"/>
<reference evidence="1" key="1">
    <citation type="submission" date="2018-05" db="EMBL/GenBank/DDBJ databases">
        <authorList>
            <person name="Lanie J.A."/>
            <person name="Ng W.-L."/>
            <person name="Kazmierczak K.M."/>
            <person name="Andrzejewski T.M."/>
            <person name="Davidsen T.M."/>
            <person name="Wayne K.J."/>
            <person name="Tettelin H."/>
            <person name="Glass J.I."/>
            <person name="Rusch D."/>
            <person name="Podicherti R."/>
            <person name="Tsui H.-C.T."/>
            <person name="Winkler M.E."/>
        </authorList>
    </citation>
    <scope>NUCLEOTIDE SEQUENCE</scope>
</reference>